<feature type="domain" description="S1 motif" evidence="1">
    <location>
        <begin position="923"/>
        <end position="955"/>
    </location>
</feature>
<dbReference type="Gene3D" id="2.40.50.140">
    <property type="entry name" value="Nucleic acid-binding proteins"/>
    <property type="match status" value="1"/>
</dbReference>
<dbReference type="Proteomes" id="UP000271087">
    <property type="component" value="Unassembled WGS sequence"/>
</dbReference>
<dbReference type="SUPFAM" id="SSF47781">
    <property type="entry name" value="RuvA domain 2-like"/>
    <property type="match status" value="2"/>
</dbReference>
<dbReference type="InterPro" id="IPR012337">
    <property type="entry name" value="RNaseH-like_sf"/>
</dbReference>
<organism evidence="4">
    <name type="scientific">Onchocerca ochengi</name>
    <name type="common">Filarial nematode worm</name>
    <dbReference type="NCBI Taxonomy" id="42157"/>
    <lineage>
        <taxon>Eukaryota</taxon>
        <taxon>Metazoa</taxon>
        <taxon>Ecdysozoa</taxon>
        <taxon>Nematoda</taxon>
        <taxon>Chromadorea</taxon>
        <taxon>Rhabditida</taxon>
        <taxon>Spirurina</taxon>
        <taxon>Spiruromorpha</taxon>
        <taxon>Filarioidea</taxon>
        <taxon>Onchocercidae</taxon>
        <taxon>Onchocerca</taxon>
    </lineage>
</organism>
<dbReference type="InterPro" id="IPR037027">
    <property type="entry name" value="YqgF/RNaseH-like_dom_sf"/>
</dbReference>
<dbReference type="InterPro" id="IPR023319">
    <property type="entry name" value="Tex-like_HTH_dom_sf"/>
</dbReference>
<dbReference type="GO" id="GO:0003729">
    <property type="term" value="F:mRNA binding"/>
    <property type="evidence" value="ECO:0007669"/>
    <property type="project" value="TreeGrafter"/>
</dbReference>
<reference evidence="4" key="1">
    <citation type="submission" date="2016-06" db="UniProtKB">
        <authorList>
            <consortium name="WormBaseParasite"/>
        </authorList>
    </citation>
    <scope>IDENTIFICATION</scope>
</reference>
<evidence type="ECO:0000313" key="3">
    <source>
        <dbReference type="Proteomes" id="UP000271087"/>
    </source>
</evidence>
<dbReference type="FunFam" id="3.30.420.140:FF:000001">
    <property type="entry name" value="RNA-binding transcriptional accessory protein"/>
    <property type="match status" value="1"/>
</dbReference>
<reference evidence="2 3" key="2">
    <citation type="submission" date="2018-08" db="EMBL/GenBank/DDBJ databases">
        <authorList>
            <person name="Laetsch R D."/>
            <person name="Stevens L."/>
            <person name="Kumar S."/>
            <person name="Blaxter L. M."/>
        </authorList>
    </citation>
    <scope>NUCLEOTIDE SEQUENCE [LARGE SCALE GENOMIC DNA]</scope>
</reference>
<dbReference type="InterPro" id="IPR041692">
    <property type="entry name" value="HHH_9"/>
</dbReference>
<proteinExistence type="predicted"/>
<dbReference type="InterPro" id="IPR023323">
    <property type="entry name" value="Tex-like_dom_sf"/>
</dbReference>
<sequence>MHKELESQFWKSRSRYQFNIDRIAEKYCGSNKRDLALEALQRNFGEACISSPVVGLKDKSYKAICRHLNKFNNTAPPNIVNMLTNSVKEEKYRSEVKRLRVGPVSCRVIDVITSPVKEGPVEIHYELHAMANSVLDLCNAQSSSSMERFTVTKNGKFLEAWFNNAERYWTNTNFVRDHSLRWRAAYNARRNIHHNLGYLWNNRPSNKELHVLVERVSGTSSSSWSAGIINIFKKFRNIFLINNYIKMSSVRWTVDEFIAAEMGFPINIARSLVQLFEDGCEVPFIARYRRYLIGGATPDDLRHALEAFRNAKVIKAKAEKLLKRADTEIADGFLKEVLKDALSKTMDAGELESLFEPFKKAKKGSLASRAVELGVGEICQKLRRGEYVNLELFINSKPELSTLAKVEEETMHLLSHELHRLEKTQILLEKLSELNNYLNIHLKVKSTLTRKAKFLKETDKNFSLLDHFKLYLNFEKDIRFVQPFQVLALERASSKEIINWKIVVDDNIASVHPGLKLNFHFKHVDLLKKAVQDSTKRFLIPSIERKVRKKLLDRAENSAIDCFAKNLRELLLTAPLKNYAVLAIDPGYKNGCKCALVNDNGDLLQTAIFYLKPLDAKGWVPDTNAEEILKTLASKIIDLPLVIAIGNSSATREVQVFIASLIQRHVIVAKFCVVSECGASIYSATKLAAEELPKTDIKLRSAVSLARRVIDPISEYVKIAPKHLGVGLYQHSVNEKRLDEMLDIVVRECVSSVGVDVNIASLQLLQRVSGLNKNTAANIIKYRQNNGGIKSREELKNIKGIGPKCFEQCAGFLHVYNVNNDKGWDALVRKKAKLAVDYNPLDATSVHPESYKIAKQILECAGADLTHIGQNCLFQMLAVIEEQIREQGPEWIVVWELLSNPFVRKNGPMLLTNVLEMKSLKVGDVLEGIVRNHASFGIFIDLGIGYDALAHSSTLLSVVPQEHPPLEDPSPGSGATARQINKEIRNVVHQAYPFNVSVD</sequence>
<dbReference type="EMBL" id="UYRW01000323">
    <property type="protein sequence ID" value="VDK65737.1"/>
    <property type="molecule type" value="Genomic_DNA"/>
</dbReference>
<dbReference type="InterPro" id="IPR010994">
    <property type="entry name" value="RuvA_2-like"/>
</dbReference>
<name>A0A182E2I7_ONCOC</name>
<evidence type="ECO:0000313" key="2">
    <source>
        <dbReference type="EMBL" id="VDK65737.1"/>
    </source>
</evidence>
<evidence type="ECO:0000259" key="1">
    <source>
        <dbReference type="PROSITE" id="PS50126"/>
    </source>
</evidence>
<dbReference type="InterPro" id="IPR003029">
    <property type="entry name" value="S1_domain"/>
</dbReference>
<dbReference type="InterPro" id="IPR032639">
    <property type="entry name" value="Tex_YqgF"/>
</dbReference>
<dbReference type="Gene3D" id="1.10.3500.10">
    <property type="entry name" value="Tex N-terminal region-like"/>
    <property type="match status" value="1"/>
</dbReference>
<dbReference type="InterPro" id="IPR006641">
    <property type="entry name" value="YqgF/RNaseH-like_dom"/>
</dbReference>
<dbReference type="InterPro" id="IPR012340">
    <property type="entry name" value="NA-bd_OB-fold"/>
</dbReference>
<dbReference type="Pfam" id="PF09371">
    <property type="entry name" value="Tex_N"/>
    <property type="match status" value="1"/>
</dbReference>
<dbReference type="GO" id="GO:0006412">
    <property type="term" value="P:translation"/>
    <property type="evidence" value="ECO:0007669"/>
    <property type="project" value="TreeGrafter"/>
</dbReference>
<dbReference type="SMART" id="SM00732">
    <property type="entry name" value="YqgFc"/>
    <property type="match status" value="1"/>
</dbReference>
<dbReference type="SUPFAM" id="SSF158832">
    <property type="entry name" value="Tex N-terminal region-like"/>
    <property type="match status" value="1"/>
</dbReference>
<dbReference type="PROSITE" id="PS50126">
    <property type="entry name" value="S1"/>
    <property type="match status" value="1"/>
</dbReference>
<dbReference type="InterPro" id="IPR018974">
    <property type="entry name" value="Tex-like_N"/>
</dbReference>
<evidence type="ECO:0000313" key="4">
    <source>
        <dbReference type="WBParaSite" id="nOo.2.0.1.t02188-RA"/>
    </source>
</evidence>
<dbReference type="Gene3D" id="1.10.10.650">
    <property type="entry name" value="RuvA domain 2-like"/>
    <property type="match status" value="1"/>
</dbReference>
<dbReference type="Pfam" id="PF17674">
    <property type="entry name" value="HHH_9"/>
    <property type="match status" value="1"/>
</dbReference>
<dbReference type="Gene3D" id="3.30.420.140">
    <property type="entry name" value="YqgF/RNase H-like domain"/>
    <property type="match status" value="1"/>
</dbReference>
<dbReference type="SUPFAM" id="SSF53098">
    <property type="entry name" value="Ribonuclease H-like"/>
    <property type="match status" value="1"/>
</dbReference>
<dbReference type="PANTHER" id="PTHR10724:SF10">
    <property type="entry name" value="S1 RNA-BINDING DOMAIN-CONTAINING PROTEIN 1"/>
    <property type="match status" value="1"/>
</dbReference>
<dbReference type="Pfam" id="PF12836">
    <property type="entry name" value="HHH_3"/>
    <property type="match status" value="1"/>
</dbReference>
<dbReference type="AlphaFoldDB" id="A0A182E2I7"/>
<dbReference type="Pfam" id="PF16921">
    <property type="entry name" value="Tex_YqgF"/>
    <property type="match status" value="1"/>
</dbReference>
<dbReference type="SUPFAM" id="SSF50249">
    <property type="entry name" value="Nucleic acid-binding proteins"/>
    <property type="match status" value="1"/>
</dbReference>
<dbReference type="InterPro" id="IPR050437">
    <property type="entry name" value="Ribos_protein_bS1-like"/>
</dbReference>
<dbReference type="Gene3D" id="1.10.150.310">
    <property type="entry name" value="Tex RuvX-like domain-like"/>
    <property type="match status" value="1"/>
</dbReference>
<dbReference type="WBParaSite" id="nOo.2.0.1.t02188-RA">
    <property type="protein sequence ID" value="nOo.2.0.1.t02188-RA"/>
    <property type="gene ID" value="nOo.2.0.1.g02188"/>
</dbReference>
<accession>A0A182E2I7</accession>
<dbReference type="PANTHER" id="PTHR10724">
    <property type="entry name" value="30S RIBOSOMAL PROTEIN S1"/>
    <property type="match status" value="1"/>
</dbReference>
<protein>
    <submittedName>
        <fullName evidence="4">S1 motif domain-containing protein</fullName>
    </submittedName>
</protein>
<dbReference type="OrthoDB" id="995477at2759"/>
<gene>
    <name evidence="2" type="ORF">NOO_LOCUS2188</name>
</gene>
<dbReference type="GO" id="GO:0006139">
    <property type="term" value="P:nucleobase-containing compound metabolic process"/>
    <property type="evidence" value="ECO:0007669"/>
    <property type="project" value="InterPro"/>
</dbReference>
<dbReference type="GO" id="GO:0003735">
    <property type="term" value="F:structural constituent of ribosome"/>
    <property type="evidence" value="ECO:0007669"/>
    <property type="project" value="TreeGrafter"/>
</dbReference>
<keyword evidence="3" id="KW-1185">Reference proteome</keyword>
<dbReference type="STRING" id="42157.A0A182E2I7"/>